<dbReference type="PANTHER" id="PTHR43293:SF1">
    <property type="entry name" value="ACETATE COA-TRANSFERASE YDIF"/>
    <property type="match status" value="1"/>
</dbReference>
<gene>
    <name evidence="1" type="ORF">HELGO_WM14288</name>
</gene>
<sequence length="124" mass="13785">GGFINISQSARKVVFVGSFSVHAQLDISAEGLSVIKDGIHRKFINRVEHRTFSGKIALANKQQVLYITERCVFELSPEGLKLVEIAPGIDLQRDILALMEFEPIMQNELALMDERIFAAKAKSA</sequence>
<dbReference type="GO" id="GO:0008775">
    <property type="term" value="F:acetate CoA-transferase activity"/>
    <property type="evidence" value="ECO:0007669"/>
    <property type="project" value="UniProtKB-EC"/>
</dbReference>
<dbReference type="EMBL" id="CACVAY010000050">
    <property type="protein sequence ID" value="CAA6811796.1"/>
    <property type="molecule type" value="Genomic_DNA"/>
</dbReference>
<feature type="non-terminal residue" evidence="1">
    <location>
        <position position="1"/>
    </location>
</feature>
<dbReference type="PANTHER" id="PTHR43293">
    <property type="entry name" value="ACETATE COA-TRANSFERASE YDIF"/>
    <property type="match status" value="1"/>
</dbReference>
<dbReference type="AlphaFoldDB" id="A0A6S6TA47"/>
<reference evidence="1" key="1">
    <citation type="submission" date="2020-01" db="EMBL/GenBank/DDBJ databases">
        <authorList>
            <person name="Meier V. D."/>
            <person name="Meier V D."/>
        </authorList>
    </citation>
    <scope>NUCLEOTIDE SEQUENCE</scope>
    <source>
        <strain evidence="1">HLG_WM_MAG_07</strain>
    </source>
</reference>
<organism evidence="1">
    <name type="scientific">uncultured Thiotrichaceae bacterium</name>
    <dbReference type="NCBI Taxonomy" id="298394"/>
    <lineage>
        <taxon>Bacteria</taxon>
        <taxon>Pseudomonadati</taxon>
        <taxon>Pseudomonadota</taxon>
        <taxon>Gammaproteobacteria</taxon>
        <taxon>Thiotrichales</taxon>
        <taxon>Thiotrichaceae</taxon>
        <taxon>environmental samples</taxon>
    </lineage>
</organism>
<protein>
    <submittedName>
        <fullName evidence="1">Acetyl-CoA:acetoacetyl-CoA transferase, alpha subunit (EC)</fullName>
        <ecNumber evidence="1">2.8.3.8</ecNumber>
    </submittedName>
</protein>
<keyword evidence="1" id="KW-0808">Transferase</keyword>
<dbReference type="EC" id="2.8.3.8" evidence="1"/>
<name>A0A6S6TA47_9GAMM</name>
<accession>A0A6S6TA47</accession>
<dbReference type="SUPFAM" id="SSF100950">
    <property type="entry name" value="NagB/RpiA/CoA transferase-like"/>
    <property type="match status" value="1"/>
</dbReference>
<proteinExistence type="predicted"/>
<dbReference type="Gene3D" id="3.40.1080.10">
    <property type="entry name" value="Glutaconate Coenzyme A-transferase"/>
    <property type="match status" value="1"/>
</dbReference>
<dbReference type="InterPro" id="IPR037171">
    <property type="entry name" value="NagB/RpiA_transferase-like"/>
</dbReference>
<evidence type="ECO:0000313" key="1">
    <source>
        <dbReference type="EMBL" id="CAA6811796.1"/>
    </source>
</evidence>